<dbReference type="InterPro" id="IPR022796">
    <property type="entry name" value="Chloroa_b-bind"/>
</dbReference>
<dbReference type="Pfam" id="PF00504">
    <property type="entry name" value="Chloroa_b-bind"/>
    <property type="match status" value="1"/>
</dbReference>
<feature type="binding site" evidence="5">
    <location>
        <position position="58"/>
    </location>
    <ligand>
        <name>chlorophyll a</name>
        <dbReference type="ChEBI" id="CHEBI:58416"/>
        <label>1</label>
    </ligand>
</feature>
<evidence type="ECO:0000256" key="1">
    <source>
        <dbReference type="ARBA" id="ARBA00004229"/>
    </source>
</evidence>
<feature type="binding site" evidence="5">
    <location>
        <position position="168"/>
    </location>
    <ligand>
        <name>chlorophyll b</name>
        <dbReference type="ChEBI" id="CHEBI:61721"/>
        <label>4</label>
    </ligand>
</feature>
<reference evidence="7" key="2">
    <citation type="submission" date="2021-05" db="EMBL/GenBank/DDBJ databases">
        <title>The genome of the haptophyte Pavlova lutheri (Diacronema luteri, Pavlovales) - a model for lipid biosynthesis in eukaryotic algae.</title>
        <authorList>
            <person name="Hulatt C.J."/>
            <person name="Posewitz M.C."/>
        </authorList>
    </citation>
    <scope>NUCLEOTIDE SEQUENCE</scope>
    <source>
        <strain evidence="7">NIVA-4/92</strain>
    </source>
</reference>
<proteinExistence type="predicted"/>
<name>A0A7R9UJ78_DIALT</name>
<dbReference type="OrthoDB" id="423598at2759"/>
<gene>
    <name evidence="7" type="ORF">KFE25_006553</name>
    <name evidence="6" type="ORF">PLUT1463_LOCUS980</name>
</gene>
<sequence>MLALSVAALAFSGPQALRTAGTSSVSMAAKSKAVPFLDAPPALEGYIGNKGFDPLGFSGVNMKWMVEAELKHCRLAMLATAGWLAVDFGARFPGSEYSAVPNALAAHDFGVAKGDLVMLLLIVTALETVSLFATMQMLKGETDRKPGQFYFDPLGFGKGDMAKLQLNEISNGRLAMIAFSGIVTQAAITKGGFPYM</sequence>
<feature type="binding site" evidence="5">
    <location>
        <position position="171"/>
    </location>
    <ligand>
        <name>chlorophyll a</name>
        <dbReference type="ChEBI" id="CHEBI:58416"/>
        <label>1</label>
    </ligand>
</feature>
<feature type="binding site" evidence="5">
    <location>
        <position position="69"/>
    </location>
    <ligand>
        <name>chlorophyll a</name>
        <dbReference type="ChEBI" id="CHEBI:58416"/>
        <label>1</label>
    </ligand>
</feature>
<dbReference type="AlphaFoldDB" id="A0A7R9UJ78"/>
<dbReference type="Proteomes" id="UP000751190">
    <property type="component" value="Unassembled WGS sequence"/>
</dbReference>
<organism evidence="6">
    <name type="scientific">Diacronema lutheri</name>
    <name type="common">Unicellular marine alga</name>
    <name type="synonym">Monochrysis lutheri</name>
    <dbReference type="NCBI Taxonomy" id="2081491"/>
    <lineage>
        <taxon>Eukaryota</taxon>
        <taxon>Haptista</taxon>
        <taxon>Haptophyta</taxon>
        <taxon>Pavlovophyceae</taxon>
        <taxon>Pavlovales</taxon>
        <taxon>Pavlovaceae</taxon>
        <taxon>Diacronema</taxon>
    </lineage>
</organism>
<reference evidence="6" key="1">
    <citation type="submission" date="2021-01" db="EMBL/GenBank/DDBJ databases">
        <authorList>
            <person name="Corre E."/>
            <person name="Pelletier E."/>
            <person name="Niang G."/>
            <person name="Scheremetjew M."/>
            <person name="Finn R."/>
            <person name="Kale V."/>
            <person name="Holt S."/>
            <person name="Cochrane G."/>
            <person name="Meng A."/>
            <person name="Brown T."/>
            <person name="Cohen L."/>
        </authorList>
    </citation>
    <scope>NUCLEOTIDE SEQUENCE</scope>
    <source>
        <strain evidence="6">RCC1537</strain>
    </source>
</reference>
<dbReference type="Gene3D" id="1.10.3460.10">
    <property type="entry name" value="Chlorophyll a/b binding protein domain"/>
    <property type="match status" value="1"/>
</dbReference>
<dbReference type="InterPro" id="IPR001344">
    <property type="entry name" value="Chloro_AB-bd_pln"/>
</dbReference>
<feature type="binding site" description="axial binding residue" evidence="5">
    <location>
        <position position="138"/>
    </location>
    <ligand>
        <name>chlorophyll b</name>
        <dbReference type="ChEBI" id="CHEBI:61721"/>
        <label>1</label>
    </ligand>
    <ligandPart>
        <name>Mg</name>
        <dbReference type="ChEBI" id="CHEBI:25107"/>
    </ligandPart>
</feature>
<evidence type="ECO:0000256" key="3">
    <source>
        <dbReference type="ARBA" id="ARBA00022531"/>
    </source>
</evidence>
<evidence type="ECO:0000256" key="5">
    <source>
        <dbReference type="PIRSR" id="PIRSR601344-1"/>
    </source>
</evidence>
<dbReference type="GO" id="GO:0009507">
    <property type="term" value="C:chloroplast"/>
    <property type="evidence" value="ECO:0007669"/>
    <property type="project" value="UniProtKB-SubCell"/>
</dbReference>
<dbReference type="GO" id="GO:0016020">
    <property type="term" value="C:membrane"/>
    <property type="evidence" value="ECO:0007669"/>
    <property type="project" value="InterPro"/>
</dbReference>
<dbReference type="EMBL" id="JAGTXO010000045">
    <property type="protein sequence ID" value="KAG8459008.1"/>
    <property type="molecule type" value="Genomic_DNA"/>
</dbReference>
<evidence type="ECO:0000313" key="6">
    <source>
        <dbReference type="EMBL" id="CAD8266681.1"/>
    </source>
</evidence>
<dbReference type="SUPFAM" id="SSF103511">
    <property type="entry name" value="Chlorophyll a-b binding protein"/>
    <property type="match status" value="1"/>
</dbReference>
<dbReference type="EMBL" id="HBEB01001482">
    <property type="protein sequence ID" value="CAD8266681.1"/>
    <property type="molecule type" value="Transcribed_RNA"/>
</dbReference>
<feature type="binding site" description="axial binding residue" evidence="5">
    <location>
        <position position="74"/>
    </location>
    <ligand>
        <name>chlorophyll b</name>
        <dbReference type="ChEBI" id="CHEBI:61721"/>
        <label>1</label>
    </ligand>
    <ligandPart>
        <name>Mg</name>
        <dbReference type="ChEBI" id="CHEBI:25107"/>
    </ligandPart>
</feature>
<keyword evidence="4" id="KW-0934">Plastid</keyword>
<protein>
    <submittedName>
        <fullName evidence="6">Uncharacterized protein</fullName>
    </submittedName>
</protein>
<dbReference type="PANTHER" id="PTHR21649">
    <property type="entry name" value="CHLOROPHYLL A/B BINDING PROTEIN"/>
    <property type="match status" value="1"/>
</dbReference>
<keyword evidence="5" id="KW-0148">Chlorophyll</keyword>
<keyword evidence="8" id="KW-1185">Reference proteome</keyword>
<accession>A0A7R9UJ78</accession>
<feature type="binding site" evidence="5">
    <location>
        <position position="72"/>
    </location>
    <ligand>
        <name>chlorophyll a</name>
        <dbReference type="ChEBI" id="CHEBI:58416"/>
        <label>1</label>
    </ligand>
</feature>
<keyword evidence="5" id="KW-0157">Chromophore</keyword>
<evidence type="ECO:0000313" key="7">
    <source>
        <dbReference type="EMBL" id="KAG8459008.1"/>
    </source>
</evidence>
<keyword evidence="3" id="KW-0602">Photosynthesis</keyword>
<dbReference type="GO" id="GO:0009765">
    <property type="term" value="P:photosynthesis, light harvesting"/>
    <property type="evidence" value="ECO:0007669"/>
    <property type="project" value="InterPro"/>
</dbReference>
<evidence type="ECO:0000256" key="4">
    <source>
        <dbReference type="ARBA" id="ARBA00022640"/>
    </source>
</evidence>
<comment type="subcellular location">
    <subcellularLocation>
        <location evidence="1">Plastid</location>
        <location evidence="1">Chloroplast</location>
    </subcellularLocation>
</comment>
<feature type="binding site" evidence="5">
    <location>
        <position position="173"/>
    </location>
    <ligand>
        <name>chlorophyll a</name>
        <dbReference type="ChEBI" id="CHEBI:58416"/>
        <label>1</label>
    </ligand>
</feature>
<feature type="binding site" evidence="5">
    <location>
        <position position="185"/>
    </location>
    <ligand>
        <name>chlorophyll b</name>
        <dbReference type="ChEBI" id="CHEBI:61721"/>
        <label>2</label>
    </ligand>
</feature>
<evidence type="ECO:0000256" key="2">
    <source>
        <dbReference type="ARBA" id="ARBA00022528"/>
    </source>
</evidence>
<evidence type="ECO:0000313" key="8">
    <source>
        <dbReference type="Proteomes" id="UP000751190"/>
    </source>
</evidence>
<dbReference type="OMA" id="HLADPNH"/>
<keyword evidence="2" id="KW-0150">Chloroplast</keyword>
<dbReference type="GO" id="GO:0016168">
    <property type="term" value="F:chlorophyll binding"/>
    <property type="evidence" value="ECO:0007669"/>
    <property type="project" value="UniProtKB-KW"/>
</dbReference>